<name>A0A7X5KM05_9FIRM</name>
<feature type="transmembrane region" description="Helical" evidence="8">
    <location>
        <begin position="61"/>
        <end position="80"/>
    </location>
</feature>
<feature type="transmembrane region" description="Helical" evidence="8">
    <location>
        <begin position="5"/>
        <end position="21"/>
    </location>
</feature>
<keyword evidence="3" id="KW-0813">Transport</keyword>
<evidence type="ECO:0000313" key="9">
    <source>
        <dbReference type="EMBL" id="NDL67426.1"/>
    </source>
</evidence>
<dbReference type="PANTHER" id="PTHR34584">
    <property type="entry name" value="NA(+)/H(+) ANTIPORTER SUBUNIT E1"/>
    <property type="match status" value="1"/>
</dbReference>
<gene>
    <name evidence="9" type="ORF">GXN74_06685</name>
</gene>
<keyword evidence="5 8" id="KW-0812">Transmembrane</keyword>
<accession>A0A7X5KM05</accession>
<dbReference type="PANTHER" id="PTHR34584:SF1">
    <property type="entry name" value="NA(+)_H(+) ANTIPORTER SUBUNIT E1"/>
    <property type="match status" value="1"/>
</dbReference>
<dbReference type="RefSeq" id="WP_162370151.1">
    <property type="nucleotide sequence ID" value="NZ_JAAEEH010000014.1"/>
</dbReference>
<evidence type="ECO:0000256" key="2">
    <source>
        <dbReference type="ARBA" id="ARBA00006228"/>
    </source>
</evidence>
<dbReference type="PIRSF" id="PIRSF019239">
    <property type="entry name" value="MrpE"/>
    <property type="match status" value="1"/>
</dbReference>
<evidence type="ECO:0000256" key="3">
    <source>
        <dbReference type="ARBA" id="ARBA00022449"/>
    </source>
</evidence>
<reference evidence="9 10" key="1">
    <citation type="submission" date="2020-01" db="EMBL/GenBank/DDBJ databases">
        <title>Anaeroalcalibacter tamaniensis gen. nov., sp. nov., moderately halophilic strictly anaerobic fermenter bacterium from mud volcano of Taman peninsula.</title>
        <authorList>
            <person name="Frolova A."/>
            <person name="Merkel A.Y."/>
            <person name="Slobodkin A.I."/>
        </authorList>
    </citation>
    <scope>NUCLEOTIDE SEQUENCE [LARGE SCALE GENOMIC DNA]</scope>
    <source>
        <strain evidence="9 10">F-3ap</strain>
    </source>
</reference>
<comment type="caution">
    <text evidence="9">The sequence shown here is derived from an EMBL/GenBank/DDBJ whole genome shotgun (WGS) entry which is preliminary data.</text>
</comment>
<organism evidence="9 10">
    <name type="scientific">Anaerotalea alkaliphila</name>
    <dbReference type="NCBI Taxonomy" id="2662126"/>
    <lineage>
        <taxon>Bacteria</taxon>
        <taxon>Bacillati</taxon>
        <taxon>Bacillota</taxon>
        <taxon>Clostridia</taxon>
        <taxon>Eubacteriales</taxon>
        <taxon>Anaerotalea</taxon>
    </lineage>
</organism>
<dbReference type="GO" id="GO:0005886">
    <property type="term" value="C:plasma membrane"/>
    <property type="evidence" value="ECO:0007669"/>
    <property type="project" value="UniProtKB-SubCell"/>
</dbReference>
<dbReference type="InterPro" id="IPR002758">
    <property type="entry name" value="Cation_antiport_E"/>
</dbReference>
<dbReference type="Proteomes" id="UP000461585">
    <property type="component" value="Unassembled WGS sequence"/>
</dbReference>
<evidence type="ECO:0000256" key="7">
    <source>
        <dbReference type="ARBA" id="ARBA00023136"/>
    </source>
</evidence>
<feature type="transmembrane region" description="Helical" evidence="8">
    <location>
        <begin position="27"/>
        <end position="49"/>
    </location>
</feature>
<dbReference type="EMBL" id="JAAEEH010000014">
    <property type="protein sequence ID" value="NDL67426.1"/>
    <property type="molecule type" value="Genomic_DNA"/>
</dbReference>
<evidence type="ECO:0000256" key="5">
    <source>
        <dbReference type="ARBA" id="ARBA00022692"/>
    </source>
</evidence>
<evidence type="ECO:0000256" key="8">
    <source>
        <dbReference type="SAM" id="Phobius"/>
    </source>
</evidence>
<dbReference type="GO" id="GO:0015297">
    <property type="term" value="F:antiporter activity"/>
    <property type="evidence" value="ECO:0007669"/>
    <property type="project" value="UniProtKB-KW"/>
</dbReference>
<dbReference type="AlphaFoldDB" id="A0A7X5KM05"/>
<protein>
    <submittedName>
        <fullName evidence="9">Na+/H+ antiporter subunit E</fullName>
    </submittedName>
</protein>
<keyword evidence="6 8" id="KW-1133">Transmembrane helix</keyword>
<evidence type="ECO:0000313" key="10">
    <source>
        <dbReference type="Proteomes" id="UP000461585"/>
    </source>
</evidence>
<keyword evidence="4" id="KW-1003">Cell membrane</keyword>
<keyword evidence="7 8" id="KW-0472">Membrane</keyword>
<evidence type="ECO:0000256" key="6">
    <source>
        <dbReference type="ARBA" id="ARBA00022989"/>
    </source>
</evidence>
<dbReference type="GO" id="GO:0008324">
    <property type="term" value="F:monoatomic cation transmembrane transporter activity"/>
    <property type="evidence" value="ECO:0007669"/>
    <property type="project" value="InterPro"/>
</dbReference>
<comment type="similarity">
    <text evidence="2">Belongs to the CPA3 antiporters (TC 2.A.63) subunit E family.</text>
</comment>
<comment type="subcellular location">
    <subcellularLocation>
        <location evidence="1">Cell membrane</location>
        <topology evidence="1">Multi-pass membrane protein</topology>
    </subcellularLocation>
</comment>
<evidence type="ECO:0000256" key="1">
    <source>
        <dbReference type="ARBA" id="ARBA00004651"/>
    </source>
</evidence>
<keyword evidence="10" id="KW-1185">Reference proteome</keyword>
<dbReference type="Pfam" id="PF01899">
    <property type="entry name" value="MNHE"/>
    <property type="match status" value="1"/>
</dbReference>
<keyword evidence="3" id="KW-0050">Antiport</keyword>
<sequence>MGKIRFYLGMVLVLGVLWMVLNEGVSLARFVAGCLLGVLALYITDQFLLFYRYRDAYRIPLLWLAGYFLFLVVQIYLAGFSTMRMILTGKINPDLVEIQTDIKNEFLVCLLANSITLTPGTVTVDMSGRKLTVLWIDCSTKDPAAAGELIKGKLEKRILGG</sequence>
<evidence type="ECO:0000256" key="4">
    <source>
        <dbReference type="ARBA" id="ARBA00022475"/>
    </source>
</evidence>
<proteinExistence type="inferred from homology"/>